<dbReference type="InterPro" id="IPR046496">
    <property type="entry name" value="DUF6589"/>
</dbReference>
<reference evidence="3" key="2">
    <citation type="submission" date="2015-01" db="EMBL/GenBank/DDBJ databases">
        <title>Evolutionary Origins and Diversification of the Mycorrhizal Mutualists.</title>
        <authorList>
            <consortium name="DOE Joint Genome Institute"/>
            <consortium name="Mycorrhizal Genomics Consortium"/>
            <person name="Kohler A."/>
            <person name="Kuo A."/>
            <person name="Nagy L.G."/>
            <person name="Floudas D."/>
            <person name="Copeland A."/>
            <person name="Barry K.W."/>
            <person name="Cichocki N."/>
            <person name="Veneault-Fourrey C."/>
            <person name="LaButti K."/>
            <person name="Lindquist E.A."/>
            <person name="Lipzen A."/>
            <person name="Lundell T."/>
            <person name="Morin E."/>
            <person name="Murat C."/>
            <person name="Riley R."/>
            <person name="Ohm R."/>
            <person name="Sun H."/>
            <person name="Tunlid A."/>
            <person name="Henrissat B."/>
            <person name="Grigoriev I.V."/>
            <person name="Hibbett D.S."/>
            <person name="Martin F."/>
        </authorList>
    </citation>
    <scope>NUCLEOTIDE SEQUENCE [LARGE SCALE GENOMIC DNA]</scope>
    <source>
        <strain evidence="3">Ve08.2h10</strain>
    </source>
</reference>
<evidence type="ECO:0000313" key="2">
    <source>
        <dbReference type="EMBL" id="KIK75392.1"/>
    </source>
</evidence>
<dbReference type="Proteomes" id="UP000054538">
    <property type="component" value="Unassembled WGS sequence"/>
</dbReference>
<name>A0A0D0BVH1_9AGAM</name>
<dbReference type="AlphaFoldDB" id="A0A0D0BVH1"/>
<dbReference type="HOGENOM" id="CLU_142942_0_0_1"/>
<evidence type="ECO:0000259" key="1">
    <source>
        <dbReference type="Pfam" id="PF20231"/>
    </source>
</evidence>
<organism evidence="2 3">
    <name type="scientific">Paxillus rubicundulus Ve08.2h10</name>
    <dbReference type="NCBI Taxonomy" id="930991"/>
    <lineage>
        <taxon>Eukaryota</taxon>
        <taxon>Fungi</taxon>
        <taxon>Dikarya</taxon>
        <taxon>Basidiomycota</taxon>
        <taxon>Agaricomycotina</taxon>
        <taxon>Agaricomycetes</taxon>
        <taxon>Agaricomycetidae</taxon>
        <taxon>Boletales</taxon>
        <taxon>Paxilineae</taxon>
        <taxon>Paxillaceae</taxon>
        <taxon>Paxillus</taxon>
    </lineage>
</organism>
<evidence type="ECO:0000313" key="3">
    <source>
        <dbReference type="Proteomes" id="UP000054538"/>
    </source>
</evidence>
<sequence length="100" mass="11384">ILANPTGKEKKWRGINWCVELNNLFTNVNNGGKGPSHTVDHILLESPLVQVYWNIQGLIQKNFDHTHLTYPNIAKTFKILRNQLMMHSLHSVSLGLSILL</sequence>
<gene>
    <name evidence="2" type="ORF">PAXRUDRAFT_172991</name>
</gene>
<accession>A0A0D0BVH1</accession>
<dbReference type="OrthoDB" id="4743193at2759"/>
<dbReference type="Pfam" id="PF20231">
    <property type="entry name" value="DUF6589"/>
    <property type="match status" value="1"/>
</dbReference>
<protein>
    <recommendedName>
        <fullName evidence="1">DUF6589 domain-containing protein</fullName>
    </recommendedName>
</protein>
<reference evidence="2 3" key="1">
    <citation type="submission" date="2014-04" db="EMBL/GenBank/DDBJ databases">
        <authorList>
            <consortium name="DOE Joint Genome Institute"/>
            <person name="Kuo A."/>
            <person name="Kohler A."/>
            <person name="Jargeat P."/>
            <person name="Nagy L.G."/>
            <person name="Floudas D."/>
            <person name="Copeland A."/>
            <person name="Barry K.W."/>
            <person name="Cichocki N."/>
            <person name="Veneault-Fourrey C."/>
            <person name="LaButti K."/>
            <person name="Lindquist E.A."/>
            <person name="Lipzen A."/>
            <person name="Lundell T."/>
            <person name="Morin E."/>
            <person name="Murat C."/>
            <person name="Sun H."/>
            <person name="Tunlid A."/>
            <person name="Henrissat B."/>
            <person name="Grigoriev I.V."/>
            <person name="Hibbett D.S."/>
            <person name="Martin F."/>
            <person name="Nordberg H.P."/>
            <person name="Cantor M.N."/>
            <person name="Hua S.X."/>
        </authorList>
    </citation>
    <scope>NUCLEOTIDE SEQUENCE [LARGE SCALE GENOMIC DNA]</scope>
    <source>
        <strain evidence="2 3">Ve08.2h10</strain>
    </source>
</reference>
<dbReference type="EMBL" id="KN828142">
    <property type="protein sequence ID" value="KIK75392.1"/>
    <property type="molecule type" value="Genomic_DNA"/>
</dbReference>
<feature type="domain" description="DUF6589" evidence="1">
    <location>
        <begin position="2"/>
        <end position="67"/>
    </location>
</feature>
<feature type="non-terminal residue" evidence="2">
    <location>
        <position position="100"/>
    </location>
</feature>
<proteinExistence type="predicted"/>
<dbReference type="InParanoid" id="A0A0D0BVH1"/>
<keyword evidence="3" id="KW-1185">Reference proteome</keyword>
<dbReference type="STRING" id="930991.A0A0D0BVH1"/>